<evidence type="ECO:0000256" key="12">
    <source>
        <dbReference type="HAMAP-Rule" id="MF_00454"/>
    </source>
</evidence>
<dbReference type="Pfam" id="PF02537">
    <property type="entry name" value="CRCB"/>
    <property type="match status" value="1"/>
</dbReference>
<comment type="caution">
    <text evidence="13">The sequence shown here is derived from an EMBL/GenBank/DDBJ whole genome shotgun (WGS) entry which is preliminary data.</text>
</comment>
<keyword evidence="3" id="KW-0997">Cell inner membrane</keyword>
<comment type="subcellular location">
    <subcellularLocation>
        <location evidence="1 12">Cell membrane</location>
        <topology evidence="1 12">Multi-pass membrane protein</topology>
    </subcellularLocation>
</comment>
<dbReference type="PANTHER" id="PTHR28259:SF1">
    <property type="entry name" value="FLUORIDE EXPORT PROTEIN 1-RELATED"/>
    <property type="match status" value="1"/>
</dbReference>
<comment type="function">
    <text evidence="12">Fluoride-specific ion channel. Important for reducing fluoride concentration in the cell, thus reducing its toxicity.</text>
</comment>
<evidence type="ECO:0000256" key="9">
    <source>
        <dbReference type="ARBA" id="ARBA00023303"/>
    </source>
</evidence>
<dbReference type="RefSeq" id="WP_077423817.1">
    <property type="nucleotide sequence ID" value="NZ_MLHQ01000015.1"/>
</dbReference>
<dbReference type="InterPro" id="IPR003691">
    <property type="entry name" value="FluC"/>
</dbReference>
<keyword evidence="9 12" id="KW-0407">Ion channel</keyword>
<dbReference type="Proteomes" id="UP000188602">
    <property type="component" value="Unassembled WGS sequence"/>
</dbReference>
<dbReference type="GO" id="GO:0005886">
    <property type="term" value="C:plasma membrane"/>
    <property type="evidence" value="ECO:0007669"/>
    <property type="project" value="UniProtKB-SubCell"/>
</dbReference>
<evidence type="ECO:0000313" key="13">
    <source>
        <dbReference type="EMBL" id="OOF58557.1"/>
    </source>
</evidence>
<evidence type="ECO:0000256" key="3">
    <source>
        <dbReference type="ARBA" id="ARBA00022519"/>
    </source>
</evidence>
<evidence type="ECO:0000256" key="5">
    <source>
        <dbReference type="ARBA" id="ARBA00022989"/>
    </source>
</evidence>
<proteinExistence type="inferred from homology"/>
<evidence type="ECO:0000256" key="4">
    <source>
        <dbReference type="ARBA" id="ARBA00022692"/>
    </source>
</evidence>
<evidence type="ECO:0000256" key="1">
    <source>
        <dbReference type="ARBA" id="ARBA00004651"/>
    </source>
</evidence>
<sequence length="134" mass="15065">MWQSLLSVSCGAALGALSRWGLGLWLNSLFSYLAFGTLLANLVGCFLMGIMIAIFWQYPQMNTLWKLFIVTGFLSAFTTFSSFSAEVIEYFMSDKWLKGILIIFSHLFGGLLCTTLGIFIGRILVKNLLQEQNR</sequence>
<keyword evidence="6" id="KW-0915">Sodium</keyword>
<evidence type="ECO:0000313" key="14">
    <source>
        <dbReference type="Proteomes" id="UP000188602"/>
    </source>
</evidence>
<dbReference type="GO" id="GO:0140114">
    <property type="term" value="P:cellular detoxification of fluoride"/>
    <property type="evidence" value="ECO:0007669"/>
    <property type="project" value="UniProtKB-UniRule"/>
</dbReference>
<feature type="transmembrane region" description="Helical" evidence="12">
    <location>
        <begin position="29"/>
        <end position="55"/>
    </location>
</feature>
<name>A0A1V3JQ79_9PAST</name>
<feature type="transmembrane region" description="Helical" evidence="12">
    <location>
        <begin position="100"/>
        <end position="125"/>
    </location>
</feature>
<reference evidence="13 14" key="1">
    <citation type="submission" date="2016-10" db="EMBL/GenBank/DDBJ databases">
        <title>Rodentibacter gen. nov. and new species.</title>
        <authorList>
            <person name="Christensen H."/>
        </authorList>
    </citation>
    <scope>NUCLEOTIDE SEQUENCE [LARGE SCALE GENOMIC DNA]</scope>
    <source>
        <strain evidence="13 14">Ac151</strain>
    </source>
</reference>
<dbReference type="PANTHER" id="PTHR28259">
    <property type="entry name" value="FLUORIDE EXPORT PROTEIN 1-RELATED"/>
    <property type="match status" value="1"/>
</dbReference>
<dbReference type="NCBIfam" id="TIGR00494">
    <property type="entry name" value="crcB"/>
    <property type="match status" value="1"/>
</dbReference>
<keyword evidence="14" id="KW-1185">Reference proteome</keyword>
<keyword evidence="4 12" id="KW-0812">Transmembrane</keyword>
<feature type="transmembrane region" description="Helical" evidence="12">
    <location>
        <begin position="67"/>
        <end position="88"/>
    </location>
</feature>
<keyword evidence="7 12" id="KW-0406">Ion transport</keyword>
<dbReference type="AlphaFoldDB" id="A0A1V3JQ79"/>
<dbReference type="OrthoDB" id="9806299at2"/>
<evidence type="ECO:0000256" key="11">
    <source>
        <dbReference type="ARBA" id="ARBA00035585"/>
    </source>
</evidence>
<evidence type="ECO:0000256" key="10">
    <source>
        <dbReference type="ARBA" id="ARBA00035120"/>
    </source>
</evidence>
<gene>
    <name evidence="12" type="primary">fluC</name>
    <name evidence="12" type="synonym">crcB</name>
    <name evidence="13" type="ORF">BKL49_06510</name>
</gene>
<evidence type="ECO:0000256" key="8">
    <source>
        <dbReference type="ARBA" id="ARBA00023136"/>
    </source>
</evidence>
<keyword evidence="2 12" id="KW-1003">Cell membrane</keyword>
<organism evidence="13 14">
    <name type="scientific">Rodentibacter myodis</name>
    <dbReference type="NCBI Taxonomy" id="1907939"/>
    <lineage>
        <taxon>Bacteria</taxon>
        <taxon>Pseudomonadati</taxon>
        <taxon>Pseudomonadota</taxon>
        <taxon>Gammaproteobacteria</taxon>
        <taxon>Pasteurellales</taxon>
        <taxon>Pasteurellaceae</taxon>
        <taxon>Rodentibacter</taxon>
    </lineage>
</organism>
<keyword evidence="5 12" id="KW-1133">Transmembrane helix</keyword>
<keyword evidence="12" id="KW-0813">Transport</keyword>
<accession>A0A1V3JQ79</accession>
<keyword evidence="8 12" id="KW-0472">Membrane</keyword>
<evidence type="ECO:0000256" key="6">
    <source>
        <dbReference type="ARBA" id="ARBA00023053"/>
    </source>
</evidence>
<dbReference type="HAMAP" id="MF_00454">
    <property type="entry name" value="FluC"/>
    <property type="match status" value="1"/>
</dbReference>
<evidence type="ECO:0000256" key="2">
    <source>
        <dbReference type="ARBA" id="ARBA00022475"/>
    </source>
</evidence>
<comment type="caution">
    <text evidence="12">Lacks conserved residue(s) required for the propagation of feature annotation.</text>
</comment>
<comment type="similarity">
    <text evidence="10 12">Belongs to the fluoride channel Fluc/FEX (TC 1.A.43) family.</text>
</comment>
<protein>
    <recommendedName>
        <fullName evidence="12">Fluoride-specific ion channel FluC</fullName>
    </recommendedName>
</protein>
<dbReference type="EMBL" id="MLHQ01000015">
    <property type="protein sequence ID" value="OOF58557.1"/>
    <property type="molecule type" value="Genomic_DNA"/>
</dbReference>
<evidence type="ECO:0000256" key="7">
    <source>
        <dbReference type="ARBA" id="ARBA00023065"/>
    </source>
</evidence>
<dbReference type="NCBIfam" id="NF010792">
    <property type="entry name" value="PRK14196.1"/>
    <property type="match status" value="1"/>
</dbReference>
<comment type="catalytic activity">
    <reaction evidence="11">
        <text>fluoride(in) = fluoride(out)</text>
        <dbReference type="Rhea" id="RHEA:76159"/>
        <dbReference type="ChEBI" id="CHEBI:17051"/>
    </reaction>
    <physiologicalReaction direction="left-to-right" evidence="11">
        <dbReference type="Rhea" id="RHEA:76160"/>
    </physiologicalReaction>
</comment>
<dbReference type="GO" id="GO:0062054">
    <property type="term" value="F:fluoride channel activity"/>
    <property type="evidence" value="ECO:0007669"/>
    <property type="project" value="UniProtKB-UniRule"/>
</dbReference>
<dbReference type="STRING" id="1907939.BKL49_06510"/>